<dbReference type="AlphaFoldDB" id="A0A086XTV8"/>
<dbReference type="OrthoDB" id="9804460at2"/>
<organism evidence="2 3">
    <name type="scientific">Paenirhodobacter enshiensis</name>
    <dbReference type="NCBI Taxonomy" id="1105367"/>
    <lineage>
        <taxon>Bacteria</taxon>
        <taxon>Pseudomonadati</taxon>
        <taxon>Pseudomonadota</taxon>
        <taxon>Alphaproteobacteria</taxon>
        <taxon>Rhodobacterales</taxon>
        <taxon>Rhodobacter group</taxon>
        <taxon>Paenirhodobacter</taxon>
    </lineage>
</organism>
<gene>
    <name evidence="2" type="ORF">CG50_05545</name>
</gene>
<keyword evidence="3" id="KW-1185">Reference proteome</keyword>
<dbReference type="PIRSF" id="PIRSF009320">
    <property type="entry name" value="Nuc_binding_HP_1000"/>
    <property type="match status" value="1"/>
</dbReference>
<dbReference type="PANTHER" id="PTHR13696">
    <property type="entry name" value="P-LOOP CONTAINING NUCLEOSIDE TRIPHOSPHATE HYDROLASE"/>
    <property type="match status" value="1"/>
</dbReference>
<dbReference type="PANTHER" id="PTHR13696:SF96">
    <property type="entry name" value="COBQ_COBB_MIND_PARA NUCLEOTIDE BINDING DOMAIN-CONTAINING PROTEIN"/>
    <property type="match status" value="1"/>
</dbReference>
<dbReference type="eggNOG" id="COG1192">
    <property type="taxonomic scope" value="Bacteria"/>
</dbReference>
<dbReference type="Proteomes" id="UP000028824">
    <property type="component" value="Unassembled WGS sequence"/>
</dbReference>
<dbReference type="CDD" id="cd02042">
    <property type="entry name" value="ParAB_family"/>
    <property type="match status" value="1"/>
</dbReference>
<dbReference type="InterPro" id="IPR002586">
    <property type="entry name" value="CobQ/CobB/MinD/ParA_Nub-bd_dom"/>
</dbReference>
<sequence length="217" mass="23168">MIIALLNQKGGVGKTTLALHIAGELAMQGKRVTLIDADPQGSALDWSQQRAREGLPRLFGTLGLARDTLHREVPELARTVDHVVIDGPPRVAGLMRSALLTADLVLIPVQPSPFDGWASAEMLSLLAEARIYRPELVARFLLNRCGARTVIARDTAEALADHNPPVLASTIGQRVVFADAAQTGRLASDIDRQSHAAREIAALTSEIGRLGLGKVAV</sequence>
<dbReference type="RefSeq" id="WP_036638429.1">
    <property type="nucleotide sequence ID" value="NZ_JFZB01000023.1"/>
</dbReference>
<comment type="caution">
    <text evidence="2">The sequence shown here is derived from an EMBL/GenBank/DDBJ whole genome shotgun (WGS) entry which is preliminary data.</text>
</comment>
<dbReference type="InterPro" id="IPR027417">
    <property type="entry name" value="P-loop_NTPase"/>
</dbReference>
<dbReference type="InterPro" id="IPR050678">
    <property type="entry name" value="DNA_Partitioning_ATPase"/>
</dbReference>
<dbReference type="InterPro" id="IPR048089">
    <property type="entry name" value="McdA"/>
</dbReference>
<dbReference type="STRING" id="1105367.CG50_05545"/>
<dbReference type="Gene3D" id="3.40.50.300">
    <property type="entry name" value="P-loop containing nucleotide triphosphate hydrolases"/>
    <property type="match status" value="1"/>
</dbReference>
<dbReference type="NCBIfam" id="NF041546">
    <property type="entry name" value="ParA_partition"/>
    <property type="match status" value="1"/>
</dbReference>
<evidence type="ECO:0000259" key="1">
    <source>
        <dbReference type="Pfam" id="PF01656"/>
    </source>
</evidence>
<dbReference type="SUPFAM" id="SSF52540">
    <property type="entry name" value="P-loop containing nucleoside triphosphate hydrolases"/>
    <property type="match status" value="1"/>
</dbReference>
<protein>
    <submittedName>
        <fullName evidence="2">Cobyrinic acid a,c-diamide synthase</fullName>
    </submittedName>
</protein>
<feature type="domain" description="CobQ/CobB/MinD/ParA nucleotide binding" evidence="1">
    <location>
        <begin position="3"/>
        <end position="185"/>
    </location>
</feature>
<evidence type="ECO:0000313" key="3">
    <source>
        <dbReference type="Proteomes" id="UP000028824"/>
    </source>
</evidence>
<proteinExistence type="predicted"/>
<name>A0A086XTV8_9RHOB</name>
<accession>A0A086XTV8</accession>
<dbReference type="EMBL" id="JFZB01000023">
    <property type="protein sequence ID" value="KFI25458.1"/>
    <property type="molecule type" value="Genomic_DNA"/>
</dbReference>
<dbReference type="Pfam" id="PF01656">
    <property type="entry name" value="CbiA"/>
    <property type="match status" value="1"/>
</dbReference>
<evidence type="ECO:0000313" key="2">
    <source>
        <dbReference type="EMBL" id="KFI25458.1"/>
    </source>
</evidence>
<reference evidence="2 3" key="1">
    <citation type="submission" date="2014-03" db="EMBL/GenBank/DDBJ databases">
        <title>Genome of Paenirhodobacter enshiensis DW2-9.</title>
        <authorList>
            <person name="Wang D."/>
            <person name="Wang G."/>
        </authorList>
    </citation>
    <scope>NUCLEOTIDE SEQUENCE [LARGE SCALE GENOMIC DNA]</scope>
    <source>
        <strain evidence="2 3">DW2-9</strain>
    </source>
</reference>